<feature type="compositionally biased region" description="Polar residues" evidence="1">
    <location>
        <begin position="10"/>
        <end position="20"/>
    </location>
</feature>
<sequence length="416" mass="48015">MSMESMSKPVPQQTAETKASNEILDMHKASDKDCYIPERKYRYSRLHKSSVTDSYIPKSKSDKVSKIVHERYCTTRKQKSNIRKQTEREQSDSYLKPDQFHTMPQNIKKTLIINETRDEKKEEREILSTQSMSKSEPQQTADTTASNEMYKSAPQQTAEITTFNKMSKTAPQQTAETTASNKLSKSAPQQYAETTVSNENFNLSSELTLKRYCSTREHTRNIRKQTEREKSDSYPELDQYHTMLDIEVADKYPNEDIFHKLDDIKMIGFYQVQEKNLIPIIENMGDNKMIELYETLYDQHIEVTQSIGNTVDDTQSSSLGSSINDFQDAEENDGTLKTTIKTFVKKNIPDCLTNSNQCQPTETLSSNWQNLNILSGTDINTQYIPMPPNTPKPKTSNSRRNRYHRKNDENNNSPEI</sequence>
<feature type="region of interest" description="Disordered" evidence="1">
    <location>
        <begin position="75"/>
        <end position="99"/>
    </location>
</feature>
<feature type="compositionally biased region" description="Polar residues" evidence="1">
    <location>
        <begin position="127"/>
        <end position="149"/>
    </location>
</feature>
<evidence type="ECO:0000313" key="3">
    <source>
        <dbReference type="Proteomes" id="UP000507470"/>
    </source>
</evidence>
<dbReference type="Proteomes" id="UP000507470">
    <property type="component" value="Unassembled WGS sequence"/>
</dbReference>
<accession>A0A6J8EB52</accession>
<dbReference type="AlphaFoldDB" id="A0A6J8EB52"/>
<reference evidence="2 3" key="1">
    <citation type="submission" date="2020-06" db="EMBL/GenBank/DDBJ databases">
        <authorList>
            <person name="Li R."/>
            <person name="Bekaert M."/>
        </authorList>
    </citation>
    <scope>NUCLEOTIDE SEQUENCE [LARGE SCALE GENOMIC DNA]</scope>
    <source>
        <strain evidence="3">wild</strain>
    </source>
</reference>
<gene>
    <name evidence="2" type="ORF">MCOR_49784</name>
</gene>
<name>A0A6J8EB52_MYTCO</name>
<dbReference type="EMBL" id="CACVKT020008734">
    <property type="protein sequence ID" value="CAC5417256.1"/>
    <property type="molecule type" value="Genomic_DNA"/>
</dbReference>
<protein>
    <submittedName>
        <fullName evidence="2">Uncharacterized protein</fullName>
    </submittedName>
</protein>
<organism evidence="2 3">
    <name type="scientific">Mytilus coruscus</name>
    <name type="common">Sea mussel</name>
    <dbReference type="NCBI Taxonomy" id="42192"/>
    <lineage>
        <taxon>Eukaryota</taxon>
        <taxon>Metazoa</taxon>
        <taxon>Spiralia</taxon>
        <taxon>Lophotrochozoa</taxon>
        <taxon>Mollusca</taxon>
        <taxon>Bivalvia</taxon>
        <taxon>Autobranchia</taxon>
        <taxon>Pteriomorphia</taxon>
        <taxon>Mytilida</taxon>
        <taxon>Mytiloidea</taxon>
        <taxon>Mytilidae</taxon>
        <taxon>Mytilinae</taxon>
        <taxon>Mytilus</taxon>
    </lineage>
</organism>
<evidence type="ECO:0000256" key="1">
    <source>
        <dbReference type="SAM" id="MobiDB-lite"/>
    </source>
</evidence>
<keyword evidence="3" id="KW-1185">Reference proteome</keyword>
<dbReference type="OrthoDB" id="6190037at2759"/>
<feature type="compositionally biased region" description="Basic and acidic residues" evidence="1">
    <location>
        <begin position="115"/>
        <end position="126"/>
    </location>
</feature>
<feature type="region of interest" description="Disordered" evidence="1">
    <location>
        <begin position="379"/>
        <end position="416"/>
    </location>
</feature>
<feature type="region of interest" description="Disordered" evidence="1">
    <location>
        <begin position="166"/>
        <end position="191"/>
    </location>
</feature>
<feature type="region of interest" description="Disordered" evidence="1">
    <location>
        <begin position="1"/>
        <end position="28"/>
    </location>
</feature>
<evidence type="ECO:0000313" key="2">
    <source>
        <dbReference type="EMBL" id="CAC5417256.1"/>
    </source>
</evidence>
<proteinExistence type="predicted"/>
<feature type="region of interest" description="Disordered" evidence="1">
    <location>
        <begin position="115"/>
        <end position="149"/>
    </location>
</feature>